<dbReference type="InterPro" id="IPR036388">
    <property type="entry name" value="WH-like_DNA-bd_sf"/>
</dbReference>
<keyword evidence="3" id="KW-0804">Transcription</keyword>
<feature type="domain" description="HTH iclR-type" evidence="6">
    <location>
        <begin position="3"/>
        <end position="64"/>
    </location>
</feature>
<evidence type="ECO:0000256" key="2">
    <source>
        <dbReference type="ARBA" id="ARBA00023125"/>
    </source>
</evidence>
<evidence type="ECO:0000256" key="3">
    <source>
        <dbReference type="ARBA" id="ARBA00023163"/>
    </source>
</evidence>
<dbReference type="GO" id="GO:0003700">
    <property type="term" value="F:DNA-binding transcription factor activity"/>
    <property type="evidence" value="ECO:0007669"/>
    <property type="project" value="TreeGrafter"/>
</dbReference>
<dbReference type="PROSITE" id="PS51078">
    <property type="entry name" value="ICLR_ED"/>
    <property type="match status" value="1"/>
</dbReference>
<feature type="domain" description="IclR-ED" evidence="7">
    <location>
        <begin position="65"/>
        <end position="248"/>
    </location>
</feature>
<dbReference type="Proteomes" id="UP000294555">
    <property type="component" value="Unassembled WGS sequence"/>
</dbReference>
<dbReference type="GO" id="GO:0045892">
    <property type="term" value="P:negative regulation of DNA-templated transcription"/>
    <property type="evidence" value="ECO:0007669"/>
    <property type="project" value="TreeGrafter"/>
</dbReference>
<sequence>MTIQSVARACAILKLFQQHEKLSIAKMSQFMGLSKTTVHGLVKTLEAEKLLQQDEKSRLYSLGHVNYELGMLYQSRIVTHAVVLPWMKKLSEQVEETVQLATLTDHDVIYLSRVTTQDFYGFSIAEGLRMPAHCTSTGKCMLSSLSRERLLELYPREELPTRTAHTIPTRSRLFAALEQIARAGYAIDDEEAEPELRGVAVPIIAAASKVPLAICISGTVRHMTDARIEQYLPALQQTKEEIVKFLGTGGLHAAAMY</sequence>
<dbReference type="PROSITE" id="PS51077">
    <property type="entry name" value="HTH_ICLR"/>
    <property type="match status" value="1"/>
</dbReference>
<dbReference type="EMBL" id="SJOI01000001">
    <property type="protein sequence ID" value="TCL06346.1"/>
    <property type="molecule type" value="Genomic_DNA"/>
</dbReference>
<evidence type="ECO:0000313" key="8">
    <source>
        <dbReference type="EMBL" id="TCL06346.1"/>
    </source>
</evidence>
<evidence type="ECO:0000256" key="5">
    <source>
        <dbReference type="ARBA" id="ARBA00042627"/>
    </source>
</evidence>
<evidence type="ECO:0000256" key="4">
    <source>
        <dbReference type="ARBA" id="ARBA00040379"/>
    </source>
</evidence>
<dbReference type="Gene3D" id="3.30.450.40">
    <property type="match status" value="1"/>
</dbReference>
<dbReference type="SUPFAM" id="SSF46785">
    <property type="entry name" value="Winged helix' DNA-binding domain"/>
    <property type="match status" value="1"/>
</dbReference>
<dbReference type="Gene3D" id="1.10.10.10">
    <property type="entry name" value="Winged helix-like DNA-binding domain superfamily/Winged helix DNA-binding domain"/>
    <property type="match status" value="1"/>
</dbReference>
<reference evidence="8 9" key="1">
    <citation type="submission" date="2019-02" db="EMBL/GenBank/DDBJ databases">
        <title>Investigation of anaerobic lignin degradation for improved lignocellulosic biofuels.</title>
        <authorList>
            <person name="Deangelis K."/>
        </authorList>
    </citation>
    <scope>NUCLEOTIDE SEQUENCE [LARGE SCALE GENOMIC DNA]</scope>
    <source>
        <strain evidence="8 9">159R</strain>
    </source>
</reference>
<dbReference type="PANTHER" id="PTHR30136">
    <property type="entry name" value="HELIX-TURN-HELIX TRANSCRIPTIONAL REGULATOR, ICLR FAMILY"/>
    <property type="match status" value="1"/>
</dbReference>
<name>A0A4R1NNN7_9GAMM</name>
<dbReference type="SUPFAM" id="SSF55781">
    <property type="entry name" value="GAF domain-like"/>
    <property type="match status" value="1"/>
</dbReference>
<proteinExistence type="predicted"/>
<keyword evidence="9" id="KW-1185">Reference proteome</keyword>
<dbReference type="GO" id="GO:0003677">
    <property type="term" value="F:DNA binding"/>
    <property type="evidence" value="ECO:0007669"/>
    <property type="project" value="UniProtKB-KW"/>
</dbReference>
<organism evidence="8 9">
    <name type="scientific">Sodalis ligni</name>
    <dbReference type="NCBI Taxonomy" id="2697027"/>
    <lineage>
        <taxon>Bacteria</taxon>
        <taxon>Pseudomonadati</taxon>
        <taxon>Pseudomonadota</taxon>
        <taxon>Gammaproteobacteria</taxon>
        <taxon>Enterobacterales</taxon>
        <taxon>Bruguierivoracaceae</taxon>
        <taxon>Sodalis</taxon>
    </lineage>
</organism>
<evidence type="ECO:0000259" key="7">
    <source>
        <dbReference type="PROSITE" id="PS51078"/>
    </source>
</evidence>
<keyword evidence="1" id="KW-0805">Transcription regulation</keyword>
<evidence type="ECO:0000313" key="9">
    <source>
        <dbReference type="Proteomes" id="UP000294555"/>
    </source>
</evidence>
<dbReference type="RefSeq" id="WP_165934229.1">
    <property type="nucleotide sequence ID" value="NZ_SJOI01000001.1"/>
</dbReference>
<dbReference type="SMART" id="SM00346">
    <property type="entry name" value="HTH_ICLR"/>
    <property type="match status" value="1"/>
</dbReference>
<evidence type="ECO:0000259" key="6">
    <source>
        <dbReference type="PROSITE" id="PS51077"/>
    </source>
</evidence>
<dbReference type="InterPro" id="IPR005471">
    <property type="entry name" value="Tscrpt_reg_IclR_N"/>
</dbReference>
<evidence type="ECO:0000256" key="1">
    <source>
        <dbReference type="ARBA" id="ARBA00023015"/>
    </source>
</evidence>
<dbReference type="InterPro" id="IPR050707">
    <property type="entry name" value="HTH_MetabolicPath_Reg"/>
</dbReference>
<gene>
    <name evidence="8" type="ORF">EZJ58_4597</name>
</gene>
<dbReference type="AlphaFoldDB" id="A0A4R1NNN7"/>
<dbReference type="Pfam" id="PF01614">
    <property type="entry name" value="IclR_C"/>
    <property type="match status" value="1"/>
</dbReference>
<keyword evidence="2" id="KW-0238">DNA-binding</keyword>
<dbReference type="InterPro" id="IPR029016">
    <property type="entry name" value="GAF-like_dom_sf"/>
</dbReference>
<dbReference type="Pfam" id="PF09339">
    <property type="entry name" value="HTH_IclR"/>
    <property type="match status" value="1"/>
</dbReference>
<dbReference type="InterPro" id="IPR036390">
    <property type="entry name" value="WH_DNA-bd_sf"/>
</dbReference>
<dbReference type="InterPro" id="IPR014757">
    <property type="entry name" value="Tscrpt_reg_IclR_C"/>
</dbReference>
<accession>A0A4R1NNN7</accession>
<comment type="caution">
    <text evidence="8">The sequence shown here is derived from an EMBL/GenBank/DDBJ whole genome shotgun (WGS) entry which is preliminary data.</text>
</comment>
<dbReference type="PANTHER" id="PTHR30136:SF24">
    <property type="entry name" value="HTH-TYPE TRANSCRIPTIONAL REPRESSOR ALLR"/>
    <property type="match status" value="1"/>
</dbReference>
<protein>
    <recommendedName>
        <fullName evidence="4">HTH-type transcriptional repressor AllR</fullName>
    </recommendedName>
    <alternativeName>
        <fullName evidence="5">Negative regulator of allantoin and glyoxylate utilization operons</fullName>
    </alternativeName>
</protein>